<keyword evidence="2" id="KW-0812">Transmembrane</keyword>
<dbReference type="Gene3D" id="1.20.1270.90">
    <property type="entry name" value="AF1782-like"/>
    <property type="match status" value="3"/>
</dbReference>
<dbReference type="PANTHER" id="PTHR43465:SF2">
    <property type="entry name" value="DUF1680 DOMAIN PROTEIN (AFU_ORTHOLOGUE AFUA_1G08910)"/>
    <property type="match status" value="1"/>
</dbReference>
<dbReference type="InterPro" id="IPR049174">
    <property type="entry name" value="Beta-AFase-like"/>
</dbReference>
<feature type="region of interest" description="Disordered" evidence="1">
    <location>
        <begin position="1753"/>
        <end position="1797"/>
    </location>
</feature>
<feature type="domain" description="Non-reducing end beta-L-arabinofuranosidase-like GH127 C-terminal" evidence="6">
    <location>
        <begin position="1336"/>
        <end position="1437"/>
    </location>
</feature>
<comment type="caution">
    <text evidence="7">The sequence shown here is derived from an EMBL/GenBank/DDBJ whole genome shotgun (WGS) entry which is preliminary data.</text>
</comment>
<dbReference type="Pfam" id="PF07554">
    <property type="entry name" value="FIVAR"/>
    <property type="match status" value="3"/>
</dbReference>
<evidence type="ECO:0000259" key="5">
    <source>
        <dbReference type="Pfam" id="PF20736"/>
    </source>
</evidence>
<proteinExistence type="predicted"/>
<keyword evidence="2" id="KW-0472">Membrane</keyword>
<dbReference type="Gene3D" id="2.60.120.260">
    <property type="entry name" value="Galactose-binding domain-like"/>
    <property type="match status" value="3"/>
</dbReference>
<evidence type="ECO:0000313" key="7">
    <source>
        <dbReference type="EMBL" id="HIQ60614.1"/>
    </source>
</evidence>
<reference evidence="7" key="1">
    <citation type="submission" date="2020-10" db="EMBL/GenBank/DDBJ databases">
        <authorList>
            <person name="Gilroy R."/>
        </authorList>
    </citation>
    <scope>NUCLEOTIDE SEQUENCE</scope>
    <source>
        <strain evidence="7">ChiGjej2B2-12916</strain>
    </source>
</reference>
<dbReference type="Pfam" id="PF20737">
    <property type="entry name" value="Glyco_hydro127C"/>
    <property type="match status" value="1"/>
</dbReference>
<gene>
    <name evidence="7" type="ORF">IAD31_03340</name>
</gene>
<feature type="compositionally biased region" description="Basic and acidic residues" evidence="1">
    <location>
        <begin position="1779"/>
        <end position="1790"/>
    </location>
</feature>
<keyword evidence="3" id="KW-0732">Signal</keyword>
<keyword evidence="7" id="KW-0378">Hydrolase</keyword>
<evidence type="ECO:0000259" key="6">
    <source>
        <dbReference type="Pfam" id="PF20737"/>
    </source>
</evidence>
<dbReference type="EMBL" id="DVFO01000031">
    <property type="protein sequence ID" value="HIQ60614.1"/>
    <property type="molecule type" value="Genomic_DNA"/>
</dbReference>
<protein>
    <submittedName>
        <fullName evidence="7">Glycoside hydrolase family 127 protein</fullName>
    </submittedName>
</protein>
<name>A0A9D0YRD9_9FIRM</name>
<feature type="domain" description="Non-reducing end beta-L-arabinofuranosidase-like GH127 catalytic" evidence="4">
    <location>
        <begin position="805"/>
        <end position="1225"/>
    </location>
</feature>
<keyword evidence="2" id="KW-1133">Transmembrane helix</keyword>
<evidence type="ECO:0000259" key="4">
    <source>
        <dbReference type="Pfam" id="PF07944"/>
    </source>
</evidence>
<sequence length="1827" mass="198579">MKSFKKFGNKRVAAGLLSAAMVLSMVPMSPARAETQDDSSQLYNYLQTDGENLGNNIALKATAGASYTNVWGISPDAMNDGALATSDPYSSWNSWGTNDEAYPVTTSLTWESEQVITGMRVIWWADNATINANANVTFPKSAALYYVDSEGNEHQITGMTNEKGMPTDEVGVEVDSSSNNGINGNNQYWNYVEFSEPITTSQLRMKIQRNGTGTNGVGISEWEAFGYQTIGTGTNVAGEATVSASYTNTTLPDNAETAINDGTLADGNWTTWNTWSEAGDVEYPVTVDLDWGKATYDISSVRVMWWSDNDGVQFPASCQLQWYNERSKEWVDVTQMVDETGADTSSVGVKFGAADQAGEDASQYTNGANRYWNGVAMNETVQTSKLRLVIDRNGSGQTGVGIGEVEVYGTKLAQSDGDNVALQATASADAQNTPVTNVNNGQLATNAGTSWNTWNSSTYPTTVTLTWDAPYVLNSMRVMYWADNGNLTASGNVTFPKSCEVEYYNHESGQWEKITNMTNESGQVVSSVGVKYGSAEAASDQPGNYLNGNNRYWNVVSFQEPVKTTQIRLKIDRNGSGANGVGIGEWEVYGEEMTAEWNELVSTQITGKERILKGETGTFTAESLPAGLDGLSYQWELTEGSEYMEIVGAANESQVQLAAKDSGYGTLKVTVSRQEEGQTVTRTDTLEVKVDGIESLDEYVTATEAGRAPILPKTVVANGIAFDDPTPDLYGPTGYNFAEEFNASLVPVTWEEVDPALYAEDKVGTTFEVKGTVVSDDEELEAVARVTVNEPVVTPVANSTVTFENVQLTDNFWNPKQKVNAVNSLNKAIYQIEQASGGEPNFVNAIAKLNGEPYDEFQGYVFQDSDIYKSIEAISYTLSVIHDDTDPEMVAQREKLEEKLAYWISLIEQVQYADGYINTHFTLRSTGHAGGSSAGTHRWHDFSNHEMYNAGHFLEGVVAYTRYREGIGDPDYSLYVVGRRFADEIVNLFGPNGTRHEVPGHEEIELAMVKFAKLVEEYEGEGTGDKYIQTVKTLIDRRGVDKDQRESGYNGGEYSQDNDSIMTITEAVGHAVRACYFYTGVTDVATLLPEDDPDRAAYLNTMDAIWDSVANTKTYITGGIGVRSHGEDFGDPYELPNDDSYCEICATIALANWNQRMNLIHEDAKYADVVEKNLYNAILVGTNLTGDKFYYSTYLEAKNGDPRSDWFACACCPPNLMRTIAKLSEYMYTIHGDKLFVNMYIGSEGNLNIDGTNVNLTQETEYPWDGAVKLTVTPDQAKEFTMNIRIPGWTQEQANKEVSIYVNGEKVTAEAEKGYVAITRTWEKGDIVRIDMPMEIRMTEADPNVEANQGRIAIQRGPIVYSIEMAGNAQLNSDIANFSPLNFVIPRDAQLTATYNEDLLNGVVEITGDVKYNDNGNLIDAKLQAIPYYAWNNRGNDGVEGQNNCSQMLIWTNTTGASVKIGGASEVAVDDSFTLNAVAAGLDNPTYTWTVKDGDAVEIAEGADTATVTLNAIKEGAAVVSVTATSGEDSVSAAWTVTVTKGSEPAPGDVDKTLLEKTIAYAEGLDTTGVTDSAVAAFQTALDEAKAVMADENATQAEVNNAWDNLLEGIWGLGLVQGDKTLLEQLITKADDMVANADKYMADHWQELVDALAKAKDVYADGDAMEEDVQPAAQALLNAILAQRFKADKSILEDLIGKAESIVLSGYTAESVATFRTALANAQAVMADATLSEDDQATVDAAVAALNEAMNGLTAEGTPEPSDEPETTDKPEASQNPEATEKPQATEKPENVPQTGDSAQLMGYVAALAAAVMVLGAVTVVRRRRNG</sequence>
<feature type="domain" description="Non-reducing end beta-L-arabinofuranosidase-like GH127 middle" evidence="5">
    <location>
        <begin position="1235"/>
        <end position="1334"/>
    </location>
</feature>
<dbReference type="GO" id="GO:0005975">
    <property type="term" value="P:carbohydrate metabolic process"/>
    <property type="evidence" value="ECO:0007669"/>
    <property type="project" value="InterPro"/>
</dbReference>
<evidence type="ECO:0000313" key="8">
    <source>
        <dbReference type="Proteomes" id="UP000886879"/>
    </source>
</evidence>
<organism evidence="7 8">
    <name type="scientific">Candidatus Enterenecus faecium</name>
    <dbReference type="NCBI Taxonomy" id="2840780"/>
    <lineage>
        <taxon>Bacteria</taxon>
        <taxon>Bacillati</taxon>
        <taxon>Bacillota</taxon>
        <taxon>Clostridia</taxon>
        <taxon>Eubacteriales</taxon>
        <taxon>Candidatus Enterenecus</taxon>
    </lineage>
</organism>
<dbReference type="GO" id="GO:0016787">
    <property type="term" value="F:hydrolase activity"/>
    <property type="evidence" value="ECO:0007669"/>
    <property type="project" value="UniProtKB-KW"/>
</dbReference>
<dbReference type="Pfam" id="PF07944">
    <property type="entry name" value="Beta-AFase-like_GH127_cat"/>
    <property type="match status" value="1"/>
</dbReference>
<feature type="signal peptide" evidence="3">
    <location>
        <begin position="1"/>
        <end position="33"/>
    </location>
</feature>
<dbReference type="Proteomes" id="UP000886879">
    <property type="component" value="Unassembled WGS sequence"/>
</dbReference>
<dbReference type="InterPro" id="IPR008928">
    <property type="entry name" value="6-hairpin_glycosidase_sf"/>
</dbReference>
<dbReference type="InterPro" id="IPR049049">
    <property type="entry name" value="Beta-AFase-like_GH127_C"/>
</dbReference>
<dbReference type="InterPro" id="IPR012878">
    <property type="entry name" value="Beta-AFase-like_GH127_cat"/>
</dbReference>
<dbReference type="Pfam" id="PF20736">
    <property type="entry name" value="Glyco_hydro127M"/>
    <property type="match status" value="1"/>
</dbReference>
<dbReference type="InterPro" id="IPR049046">
    <property type="entry name" value="Beta-AFase-like_GH127_middle"/>
</dbReference>
<accession>A0A9D0YRD9</accession>
<evidence type="ECO:0000256" key="3">
    <source>
        <dbReference type="SAM" id="SignalP"/>
    </source>
</evidence>
<reference evidence="7" key="2">
    <citation type="journal article" date="2021" name="PeerJ">
        <title>Extensive microbial diversity within the chicken gut microbiome revealed by metagenomics and culture.</title>
        <authorList>
            <person name="Gilroy R."/>
            <person name="Ravi A."/>
            <person name="Getino M."/>
            <person name="Pursley I."/>
            <person name="Horton D.L."/>
            <person name="Alikhan N.F."/>
            <person name="Baker D."/>
            <person name="Gharbi K."/>
            <person name="Hall N."/>
            <person name="Watson M."/>
            <person name="Adriaenssens E.M."/>
            <person name="Foster-Nyarko E."/>
            <person name="Jarju S."/>
            <person name="Secka A."/>
            <person name="Antonio M."/>
            <person name="Oren A."/>
            <person name="Chaudhuri R.R."/>
            <person name="La Ragione R."/>
            <person name="Hildebrand F."/>
            <person name="Pallen M.J."/>
        </authorList>
    </citation>
    <scope>NUCLEOTIDE SEQUENCE</scope>
    <source>
        <strain evidence="7">ChiGjej2B2-12916</strain>
    </source>
</reference>
<evidence type="ECO:0000256" key="2">
    <source>
        <dbReference type="SAM" id="Phobius"/>
    </source>
</evidence>
<evidence type="ECO:0000256" key="1">
    <source>
        <dbReference type="SAM" id="MobiDB-lite"/>
    </source>
</evidence>
<dbReference type="PANTHER" id="PTHR43465">
    <property type="entry name" value="DUF1680 DOMAIN PROTEIN (AFU_ORTHOLOGUE AFUA_1G08910)"/>
    <property type="match status" value="1"/>
</dbReference>
<feature type="transmembrane region" description="Helical" evidence="2">
    <location>
        <begin position="1801"/>
        <end position="1821"/>
    </location>
</feature>
<dbReference type="SUPFAM" id="SSF48208">
    <property type="entry name" value="Six-hairpin glycosidases"/>
    <property type="match status" value="1"/>
</dbReference>
<feature type="chain" id="PRO_5039239715" evidence="3">
    <location>
        <begin position="34"/>
        <end position="1827"/>
    </location>
</feature>